<reference evidence="2 3" key="1">
    <citation type="journal article" date="2017" name="Curr. Biol.">
        <title>The Evolution of Venom by Co-option of Single-Copy Genes.</title>
        <authorList>
            <person name="Martinson E.O."/>
            <person name="Mrinalini"/>
            <person name="Kelkar Y.D."/>
            <person name="Chang C.H."/>
            <person name="Werren J.H."/>
        </authorList>
    </citation>
    <scope>NUCLEOTIDE SEQUENCE [LARGE SCALE GENOMIC DNA]</scope>
    <source>
        <strain evidence="2 3">Alberta</strain>
        <tissue evidence="2">Whole body</tissue>
    </source>
</reference>
<evidence type="ECO:0008006" key="4">
    <source>
        <dbReference type="Google" id="ProtNLM"/>
    </source>
</evidence>
<organism evidence="2 3">
    <name type="scientific">Trichomalopsis sarcophagae</name>
    <dbReference type="NCBI Taxonomy" id="543379"/>
    <lineage>
        <taxon>Eukaryota</taxon>
        <taxon>Metazoa</taxon>
        <taxon>Ecdysozoa</taxon>
        <taxon>Arthropoda</taxon>
        <taxon>Hexapoda</taxon>
        <taxon>Insecta</taxon>
        <taxon>Pterygota</taxon>
        <taxon>Neoptera</taxon>
        <taxon>Endopterygota</taxon>
        <taxon>Hymenoptera</taxon>
        <taxon>Apocrita</taxon>
        <taxon>Proctotrupomorpha</taxon>
        <taxon>Chalcidoidea</taxon>
        <taxon>Pteromalidae</taxon>
        <taxon>Pteromalinae</taxon>
        <taxon>Trichomalopsis</taxon>
    </lineage>
</organism>
<name>A0A232EQP8_9HYME</name>
<dbReference type="GO" id="GO:0006310">
    <property type="term" value="P:DNA recombination"/>
    <property type="evidence" value="ECO:0007669"/>
    <property type="project" value="UniProtKB-KW"/>
</dbReference>
<accession>A0A232EQP8</accession>
<dbReference type="STRING" id="543379.A0A232EQP8"/>
<dbReference type="SUPFAM" id="SSF56349">
    <property type="entry name" value="DNA breaking-rejoining enzymes"/>
    <property type="match status" value="1"/>
</dbReference>
<dbReference type="EMBL" id="NNAY01002742">
    <property type="protein sequence ID" value="OXU20647.1"/>
    <property type="molecule type" value="Genomic_DNA"/>
</dbReference>
<dbReference type="GO" id="GO:0003677">
    <property type="term" value="F:DNA binding"/>
    <property type="evidence" value="ECO:0007669"/>
    <property type="project" value="InterPro"/>
</dbReference>
<comment type="caution">
    <text evidence="2">The sequence shown here is derived from an EMBL/GenBank/DDBJ whole genome shotgun (WGS) entry which is preliminary data.</text>
</comment>
<proteinExistence type="predicted"/>
<dbReference type="GO" id="GO:0015074">
    <property type="term" value="P:DNA integration"/>
    <property type="evidence" value="ECO:0007669"/>
    <property type="project" value="InterPro"/>
</dbReference>
<gene>
    <name evidence="2" type="ORF">TSAR_005488</name>
</gene>
<dbReference type="InterPro" id="IPR013762">
    <property type="entry name" value="Integrase-like_cat_sf"/>
</dbReference>
<evidence type="ECO:0000313" key="2">
    <source>
        <dbReference type="EMBL" id="OXU20647.1"/>
    </source>
</evidence>
<keyword evidence="1" id="KW-0233">DNA recombination</keyword>
<evidence type="ECO:0000256" key="1">
    <source>
        <dbReference type="ARBA" id="ARBA00023172"/>
    </source>
</evidence>
<dbReference type="InterPro" id="IPR011010">
    <property type="entry name" value="DNA_brk_join_enz"/>
</dbReference>
<sequence>MYQRDKTMLQSNLKNAVDHEKLHSFIDTFLKNATWLCDAQQNFAHLPMLTGLMTAFEENNALENLLADITSDGDDDDVMEYSSSQNVEATSSDEDPRRSPRAIVSKDGFYTANTVYRNMSDSEELSDFNEEVEEKLLRNFEEEGKMILHNILPKKSSERYEVVYTFSRLVSKESDSFYERKCSISIFQRSIQEYQAINHMVLMIILIFMVCGATRCCEPTDMESNRLFVCYAKGKCSNQVIGKHKIAEVPKTVASYLNLADPELYTGHSLRRTSAILLSASGADLVRVKNLGAWKSDAVAQRYIDHSELTKKQNFDGIISVVNSKSTVTSFNKNASVDASSSLVNTCPRLLGSLSRAVDTRLTNKVPFQSVENVVTEVNSEKNVYNKSLPQELSN</sequence>
<protein>
    <recommendedName>
        <fullName evidence="4">Tyr recombinase domain-containing protein</fullName>
    </recommendedName>
</protein>
<keyword evidence="3" id="KW-1185">Reference proteome</keyword>
<dbReference type="Proteomes" id="UP000215335">
    <property type="component" value="Unassembled WGS sequence"/>
</dbReference>
<evidence type="ECO:0000313" key="3">
    <source>
        <dbReference type="Proteomes" id="UP000215335"/>
    </source>
</evidence>
<dbReference type="AlphaFoldDB" id="A0A232EQP8"/>
<dbReference type="Gene3D" id="1.10.443.10">
    <property type="entry name" value="Intergrase catalytic core"/>
    <property type="match status" value="1"/>
</dbReference>